<dbReference type="Proteomes" id="UP000214353">
    <property type="component" value="Segment"/>
</dbReference>
<dbReference type="RefSeq" id="YP_717619.1">
    <property type="nucleotide sequence ID" value="NC_008293.1"/>
</dbReference>
<sequence>MAESTTTNHHRQQIIQPQQHTIYLYLCDMPVGLQNDKLDDDNVLYFESIIECFDDESCDKFSFFAALKKEESLLMKKTVYDLIEHADGNYCKNHVLIDALLMYKTYVELVDESAFGNDILESCVDYVTNIFRLFRLQSRIIVVLPPHANLAQDNLSEVLKHLLQQSVIEIA</sequence>
<dbReference type="EMBL" id="DQ504428">
    <property type="protein sequence ID" value="ABF47423.1"/>
    <property type="molecule type" value="Genomic_DNA"/>
</dbReference>
<name>Q0N420_9ABAC</name>
<accession>Q0N420</accession>
<organism evidence="1 2">
    <name type="scientific">Clanis bilineata nucleopolyhedrovirus</name>
    <dbReference type="NCBI Taxonomy" id="1307957"/>
    <lineage>
        <taxon>Viruses</taxon>
        <taxon>Viruses incertae sedis</taxon>
        <taxon>Naldaviricetes</taxon>
        <taxon>Lefavirales</taxon>
        <taxon>Baculoviridae</taxon>
        <taxon>Alphabaculovirus</taxon>
        <taxon>Alphabaculovirus clabilineatae</taxon>
    </lineage>
</organism>
<evidence type="ECO:0000313" key="2">
    <source>
        <dbReference type="Proteomes" id="UP000214353"/>
    </source>
</evidence>
<dbReference type="Pfam" id="PF05081">
    <property type="entry name" value="AcMNPV_P18"/>
    <property type="match status" value="1"/>
</dbReference>
<dbReference type="OrthoDB" id="11558at10239"/>
<dbReference type="KEGG" id="vg:5141921"/>
<evidence type="ECO:0000313" key="1">
    <source>
        <dbReference type="EMBL" id="ABF47423.1"/>
    </source>
</evidence>
<protein>
    <submittedName>
        <fullName evidence="1">Ac93-like protein</fullName>
    </submittedName>
</protein>
<dbReference type="GeneID" id="5141921"/>
<reference evidence="1 2" key="1">
    <citation type="journal article" date="2009" name="BMC Genomics">
        <title>Genomic sequence, organization and characteristics of a new nucleopolyhedrovirus isolated from Clanis bilineata larva.</title>
        <authorList>
            <person name="Zhu S.Y."/>
            <person name="Yi J.P."/>
            <person name="Shen W.D."/>
            <person name="Wang L.Q."/>
            <person name="He H.G."/>
            <person name="Wang Y."/>
            <person name="Li B."/>
            <person name="Wang W.B."/>
        </authorList>
    </citation>
    <scope>NUCLEOTIDE SEQUENCE [LARGE SCALE GENOMIC DNA]</scope>
    <source>
        <strain evidence="1">DZ1</strain>
    </source>
</reference>
<dbReference type="InterPro" id="IPR007773">
    <property type="entry name" value="AcMNPV_P18"/>
</dbReference>
<keyword evidence="2" id="KW-1185">Reference proteome</keyword>
<proteinExistence type="predicted"/>